<evidence type="ECO:0000313" key="2">
    <source>
        <dbReference type="Proteomes" id="UP000293483"/>
    </source>
</evidence>
<evidence type="ECO:0000313" key="1">
    <source>
        <dbReference type="EMBL" id="RZG68796.1"/>
    </source>
</evidence>
<dbReference type="RefSeq" id="WP_130144199.1">
    <property type="nucleotide sequence ID" value="NZ_SGSU01000003.1"/>
</dbReference>
<accession>A0A4Q7AYK7</accession>
<dbReference type="AlphaFoldDB" id="A0A4Q7AYK7"/>
<gene>
    <name evidence="1" type="ORF">EXE25_03730</name>
</gene>
<dbReference type="Proteomes" id="UP000293483">
    <property type="component" value="Unassembled WGS sequence"/>
</dbReference>
<sequence length="114" mass="12715">MSKSALPAGLCILLLTACSEPLPQDKRHYAGTWQNDDSSTIFKISPSGQLHYIKLEMHGKKSITGKIQSFHHNIIQIGFWPFSSEFRVSAAPHLSSSGIWSMTVDGEYLINRQP</sequence>
<dbReference type="PROSITE" id="PS51257">
    <property type="entry name" value="PROKAR_LIPOPROTEIN"/>
    <property type="match status" value="1"/>
</dbReference>
<name>A0A4Q7AYK7_9GAMM</name>
<proteinExistence type="predicted"/>
<dbReference type="EMBL" id="SGSU01000003">
    <property type="protein sequence ID" value="RZG68796.1"/>
    <property type="molecule type" value="Genomic_DNA"/>
</dbReference>
<comment type="caution">
    <text evidence="1">The sequence shown here is derived from an EMBL/GenBank/DDBJ whole genome shotgun (WGS) entry which is preliminary data.</text>
</comment>
<organism evidence="1 2">
    <name type="scientific">Acinetobacter bouvetii</name>
    <dbReference type="NCBI Taxonomy" id="202951"/>
    <lineage>
        <taxon>Bacteria</taxon>
        <taxon>Pseudomonadati</taxon>
        <taxon>Pseudomonadota</taxon>
        <taxon>Gammaproteobacteria</taxon>
        <taxon>Moraxellales</taxon>
        <taxon>Moraxellaceae</taxon>
        <taxon>Acinetobacter</taxon>
    </lineage>
</organism>
<reference evidence="1 2" key="1">
    <citation type="submission" date="2019-02" db="EMBL/GenBank/DDBJ databases">
        <title>The Batch Genome Submission of Acinetobacter spp. strains.</title>
        <authorList>
            <person name="Qin J."/>
            <person name="Hu Y."/>
            <person name="Ye H."/>
            <person name="Wei L."/>
            <person name="Feng Y."/>
            <person name="Zong Z."/>
        </authorList>
    </citation>
    <scope>NUCLEOTIDE SEQUENCE [LARGE SCALE GENOMIC DNA]</scope>
    <source>
        <strain evidence="1 2">WCHABo060081</strain>
    </source>
</reference>
<evidence type="ECO:0008006" key="3">
    <source>
        <dbReference type="Google" id="ProtNLM"/>
    </source>
</evidence>
<protein>
    <recommendedName>
        <fullName evidence="3">Lipoprotein</fullName>
    </recommendedName>
</protein>
<dbReference type="STRING" id="202951.GCA_001485025_00360"/>